<evidence type="ECO:0000256" key="4">
    <source>
        <dbReference type="ARBA" id="ARBA00022989"/>
    </source>
</evidence>
<dbReference type="Gene3D" id="1.20.1250.20">
    <property type="entry name" value="MFS general substrate transporter like domains"/>
    <property type="match status" value="1"/>
</dbReference>
<evidence type="ECO:0008006" key="9">
    <source>
        <dbReference type="Google" id="ProtNLM"/>
    </source>
</evidence>
<organism evidence="7 8">
    <name type="scientific">Paenibacillus jilunlii</name>
    <dbReference type="NCBI Taxonomy" id="682956"/>
    <lineage>
        <taxon>Bacteria</taxon>
        <taxon>Bacillati</taxon>
        <taxon>Bacillota</taxon>
        <taxon>Bacilli</taxon>
        <taxon>Bacillales</taxon>
        <taxon>Paenibacillaceae</taxon>
        <taxon>Paenibacillus</taxon>
    </lineage>
</organism>
<evidence type="ECO:0000256" key="1">
    <source>
        <dbReference type="ARBA" id="ARBA00004651"/>
    </source>
</evidence>
<dbReference type="SUPFAM" id="SSF103473">
    <property type="entry name" value="MFS general substrate transporter"/>
    <property type="match status" value="1"/>
</dbReference>
<accession>A0A1G9K0A2</accession>
<dbReference type="AlphaFoldDB" id="A0A1G9K0A2"/>
<proteinExistence type="predicted"/>
<dbReference type="GO" id="GO:0022857">
    <property type="term" value="F:transmembrane transporter activity"/>
    <property type="evidence" value="ECO:0007669"/>
    <property type="project" value="InterPro"/>
</dbReference>
<evidence type="ECO:0000256" key="6">
    <source>
        <dbReference type="SAM" id="Phobius"/>
    </source>
</evidence>
<feature type="transmembrane region" description="Helical" evidence="6">
    <location>
        <begin position="143"/>
        <end position="163"/>
    </location>
</feature>
<keyword evidence="3 6" id="KW-0812">Transmembrane</keyword>
<dbReference type="PANTHER" id="PTHR43124">
    <property type="entry name" value="PURINE EFFLUX PUMP PBUE"/>
    <property type="match status" value="1"/>
</dbReference>
<reference evidence="7 8" key="1">
    <citation type="submission" date="2016-10" db="EMBL/GenBank/DDBJ databases">
        <authorList>
            <person name="de Groot N.N."/>
        </authorList>
    </citation>
    <scope>NUCLEOTIDE SEQUENCE [LARGE SCALE GENOMIC DNA]</scope>
    <source>
        <strain evidence="7 8">CGMCC 1.10239</strain>
    </source>
</reference>
<comment type="subcellular location">
    <subcellularLocation>
        <location evidence="1">Cell membrane</location>
        <topology evidence="1">Multi-pass membrane protein</topology>
    </subcellularLocation>
</comment>
<feature type="transmembrane region" description="Helical" evidence="6">
    <location>
        <begin position="20"/>
        <end position="46"/>
    </location>
</feature>
<keyword evidence="2" id="KW-1003">Cell membrane</keyword>
<dbReference type="InterPro" id="IPR036259">
    <property type="entry name" value="MFS_trans_sf"/>
</dbReference>
<dbReference type="InterPro" id="IPR050189">
    <property type="entry name" value="MFS_Efflux_Transporters"/>
</dbReference>
<dbReference type="Proteomes" id="UP000182783">
    <property type="component" value="Unassembled WGS sequence"/>
</dbReference>
<evidence type="ECO:0000313" key="8">
    <source>
        <dbReference type="Proteomes" id="UP000182783"/>
    </source>
</evidence>
<dbReference type="PANTHER" id="PTHR43124:SF3">
    <property type="entry name" value="CHLORAMPHENICOL EFFLUX PUMP RV0191"/>
    <property type="match status" value="1"/>
</dbReference>
<feature type="transmembrane region" description="Helical" evidence="6">
    <location>
        <begin position="58"/>
        <end position="74"/>
    </location>
</feature>
<keyword evidence="4 6" id="KW-1133">Transmembrane helix</keyword>
<name>A0A1G9K0A2_9BACL</name>
<feature type="transmembrane region" description="Helical" evidence="6">
    <location>
        <begin position="116"/>
        <end position="137"/>
    </location>
</feature>
<sequence length="168" mass="18448">MIFASMFSVYSYFSEYMTQRFNLTGATISILLVMFGASGVLGNWYAGKLLSARLKRTVLFYPIVLGLSYLLLQVTHPSILLIGVIIILWGAAHTSGLIVSQVWLTSESPEAPEFSNTLYVSFSNMGVTLGTAFGGWILAGPGIYDIVFGGILFAFLAFLCIFVRIQYL</sequence>
<gene>
    <name evidence="7" type="ORF">SAMN05216191_10344</name>
</gene>
<protein>
    <recommendedName>
        <fullName evidence="9">Major Facilitator Superfamily protein</fullName>
    </recommendedName>
</protein>
<dbReference type="InterPro" id="IPR011701">
    <property type="entry name" value="MFS"/>
</dbReference>
<evidence type="ECO:0000256" key="5">
    <source>
        <dbReference type="ARBA" id="ARBA00023136"/>
    </source>
</evidence>
<evidence type="ECO:0000256" key="3">
    <source>
        <dbReference type="ARBA" id="ARBA00022692"/>
    </source>
</evidence>
<feature type="transmembrane region" description="Helical" evidence="6">
    <location>
        <begin position="80"/>
        <end position="104"/>
    </location>
</feature>
<evidence type="ECO:0000313" key="7">
    <source>
        <dbReference type="EMBL" id="SDL42593.1"/>
    </source>
</evidence>
<keyword evidence="5 6" id="KW-0472">Membrane</keyword>
<dbReference type="GO" id="GO:0005886">
    <property type="term" value="C:plasma membrane"/>
    <property type="evidence" value="ECO:0007669"/>
    <property type="project" value="UniProtKB-SubCell"/>
</dbReference>
<dbReference type="Pfam" id="PF07690">
    <property type="entry name" value="MFS_1"/>
    <property type="match status" value="1"/>
</dbReference>
<evidence type="ECO:0000256" key="2">
    <source>
        <dbReference type="ARBA" id="ARBA00022475"/>
    </source>
</evidence>
<dbReference type="EMBL" id="FNGM01000003">
    <property type="protein sequence ID" value="SDL42593.1"/>
    <property type="molecule type" value="Genomic_DNA"/>
</dbReference>